<dbReference type="GO" id="GO:0008270">
    <property type="term" value="F:zinc ion binding"/>
    <property type="evidence" value="ECO:0007669"/>
    <property type="project" value="UniProtKB-KW"/>
</dbReference>
<sequence length="485" mass="54585">MGSTSSRPDRAQCYQIEGSESEGKKEERSHLKGSGLCIPQDEVGNYNRKQTHVGSTPLSSSSSLANYGIPESLQHIRQESSRFNGVNETRVHKPSRIISRTRTSQVNADSLNVSRRGIHGRGYNQHSTEWSQEGLRNTSCSGSVSSNAEAPASSFCNVLCKTRPEATETRLSENKGHNACFNVARKPSFYSLEGERSHSSLGHSNYDCIGNQHHGQNAPSDCYLSADSQVPMMRGESSQSETRNNIIHVWDSFACSESLRSQRSAYENFGLAPVSCNGTLAIPNSRMVPISMAHEEIPDHRLYRDRSLNLNERRHGFRSQVQALPCHNTNIDGMHGLRRLHTVDDWHRSLEESLAVMQTNEERDTRASISRIIMLAEALFQVLDEIQQQALSQSAGLPLGPHRASNKVIESIPVKLFQKVDFLINNEERPLQCHICLAEYEEGDNLRVLPCNHEYHKVCIDKWLREVHRICPLCRRDVCEPLTME</sequence>
<dbReference type="AlphaFoldDB" id="A0A8T2TPI2"/>
<evidence type="ECO:0000313" key="7">
    <source>
        <dbReference type="EMBL" id="KAH7424358.1"/>
    </source>
</evidence>
<reference evidence="7" key="1">
    <citation type="submission" date="2021-08" db="EMBL/GenBank/DDBJ databases">
        <title>WGS assembly of Ceratopteris richardii.</title>
        <authorList>
            <person name="Marchant D.B."/>
            <person name="Chen G."/>
            <person name="Jenkins J."/>
            <person name="Shu S."/>
            <person name="Leebens-Mack J."/>
            <person name="Grimwood J."/>
            <person name="Schmutz J."/>
            <person name="Soltis P."/>
            <person name="Soltis D."/>
            <person name="Chen Z.-H."/>
        </authorList>
    </citation>
    <scope>NUCLEOTIDE SEQUENCE</scope>
    <source>
        <strain evidence="7">Whitten #5841</strain>
        <tissue evidence="7">Leaf</tissue>
    </source>
</reference>
<evidence type="ECO:0000256" key="4">
    <source>
        <dbReference type="PROSITE-ProRule" id="PRU00175"/>
    </source>
</evidence>
<gene>
    <name evidence="7" type="ORF">KP509_11G004200</name>
</gene>
<protein>
    <recommendedName>
        <fullName evidence="6">RING-type domain-containing protein</fullName>
    </recommendedName>
</protein>
<dbReference type="SMART" id="SM00184">
    <property type="entry name" value="RING"/>
    <property type="match status" value="1"/>
</dbReference>
<comment type="caution">
    <text evidence="7">The sequence shown here is derived from an EMBL/GenBank/DDBJ whole genome shotgun (WGS) entry which is preliminary data.</text>
</comment>
<accession>A0A8T2TPI2</accession>
<dbReference type="EMBL" id="CM035416">
    <property type="protein sequence ID" value="KAH7424358.1"/>
    <property type="molecule type" value="Genomic_DNA"/>
</dbReference>
<organism evidence="7 8">
    <name type="scientific">Ceratopteris richardii</name>
    <name type="common">Triangle waterfern</name>
    <dbReference type="NCBI Taxonomy" id="49495"/>
    <lineage>
        <taxon>Eukaryota</taxon>
        <taxon>Viridiplantae</taxon>
        <taxon>Streptophyta</taxon>
        <taxon>Embryophyta</taxon>
        <taxon>Tracheophyta</taxon>
        <taxon>Polypodiopsida</taxon>
        <taxon>Polypodiidae</taxon>
        <taxon>Polypodiales</taxon>
        <taxon>Pteridineae</taxon>
        <taxon>Pteridaceae</taxon>
        <taxon>Parkerioideae</taxon>
        <taxon>Ceratopteris</taxon>
    </lineage>
</organism>
<dbReference type="Pfam" id="PF13639">
    <property type="entry name" value="zf-RING_2"/>
    <property type="match status" value="1"/>
</dbReference>
<dbReference type="OrthoDB" id="8062037at2759"/>
<dbReference type="SUPFAM" id="SSF57850">
    <property type="entry name" value="RING/U-box"/>
    <property type="match status" value="1"/>
</dbReference>
<dbReference type="InterPro" id="IPR011016">
    <property type="entry name" value="Znf_RING-CH"/>
</dbReference>
<evidence type="ECO:0000256" key="3">
    <source>
        <dbReference type="ARBA" id="ARBA00022833"/>
    </source>
</evidence>
<evidence type="ECO:0000313" key="8">
    <source>
        <dbReference type="Proteomes" id="UP000825935"/>
    </source>
</evidence>
<evidence type="ECO:0000256" key="1">
    <source>
        <dbReference type="ARBA" id="ARBA00022723"/>
    </source>
</evidence>
<dbReference type="PANTHER" id="PTHR47531:SF2">
    <property type="entry name" value="RING_U-BOX SUPERFAMILY PROTEIN"/>
    <property type="match status" value="1"/>
</dbReference>
<keyword evidence="1" id="KW-0479">Metal-binding</keyword>
<feature type="compositionally biased region" description="Basic and acidic residues" evidence="5">
    <location>
        <begin position="21"/>
        <end position="30"/>
    </location>
</feature>
<evidence type="ECO:0000259" key="6">
    <source>
        <dbReference type="PROSITE" id="PS50089"/>
    </source>
</evidence>
<keyword evidence="8" id="KW-1185">Reference proteome</keyword>
<evidence type="ECO:0000256" key="2">
    <source>
        <dbReference type="ARBA" id="ARBA00022771"/>
    </source>
</evidence>
<evidence type="ECO:0000256" key="5">
    <source>
        <dbReference type="SAM" id="MobiDB-lite"/>
    </source>
</evidence>
<dbReference type="PROSITE" id="PS50089">
    <property type="entry name" value="ZF_RING_2"/>
    <property type="match status" value="1"/>
</dbReference>
<dbReference type="InterPro" id="IPR013083">
    <property type="entry name" value="Znf_RING/FYVE/PHD"/>
</dbReference>
<keyword evidence="2 4" id="KW-0863">Zinc-finger</keyword>
<dbReference type="SMART" id="SM00744">
    <property type="entry name" value="RINGv"/>
    <property type="match status" value="1"/>
</dbReference>
<dbReference type="Gene3D" id="3.30.40.10">
    <property type="entry name" value="Zinc/RING finger domain, C3HC4 (zinc finger)"/>
    <property type="match status" value="1"/>
</dbReference>
<dbReference type="FunFam" id="3.30.40.10:FF:000388">
    <property type="entry name" value="Putative RING zinc finger domain superfamily protein"/>
    <property type="match status" value="1"/>
</dbReference>
<keyword evidence="3" id="KW-0862">Zinc</keyword>
<dbReference type="PANTHER" id="PTHR47531">
    <property type="entry name" value="RING/U-BOX SUPERFAMILY PROTEIN"/>
    <property type="match status" value="1"/>
</dbReference>
<feature type="domain" description="RING-type" evidence="6">
    <location>
        <begin position="433"/>
        <end position="475"/>
    </location>
</feature>
<dbReference type="Proteomes" id="UP000825935">
    <property type="component" value="Chromosome 11"/>
</dbReference>
<feature type="region of interest" description="Disordered" evidence="5">
    <location>
        <begin position="1"/>
        <end position="36"/>
    </location>
</feature>
<proteinExistence type="predicted"/>
<dbReference type="EMBL" id="CM035416">
    <property type="protein sequence ID" value="KAH7424357.1"/>
    <property type="molecule type" value="Genomic_DNA"/>
</dbReference>
<dbReference type="InterPro" id="IPR001841">
    <property type="entry name" value="Znf_RING"/>
</dbReference>
<name>A0A8T2TPI2_CERRI</name>